<keyword evidence="1" id="KW-0472">Membrane</keyword>
<gene>
    <name evidence="2" type="ORF">ASN18_0298</name>
</gene>
<keyword evidence="1" id="KW-1133">Transmembrane helix</keyword>
<dbReference type="EMBL" id="LNQR01000009">
    <property type="protein sequence ID" value="KWT93548.1"/>
    <property type="molecule type" value="Genomic_DNA"/>
</dbReference>
<dbReference type="RefSeq" id="WP_085050833.1">
    <property type="nucleotide sequence ID" value="NZ_LNQR01000009.1"/>
</dbReference>
<dbReference type="Proteomes" id="UP000060487">
    <property type="component" value="Unassembled WGS sequence"/>
</dbReference>
<evidence type="ECO:0000313" key="3">
    <source>
        <dbReference type="Proteomes" id="UP000060487"/>
    </source>
</evidence>
<evidence type="ECO:0008006" key="4">
    <source>
        <dbReference type="Google" id="ProtNLM"/>
    </source>
</evidence>
<name>A0ABR5SJ29_9BACT</name>
<proteinExistence type="predicted"/>
<organism evidence="2 3">
    <name type="scientific">Candidatus Magnetominusculus xianensis</name>
    <dbReference type="NCBI Taxonomy" id="1748249"/>
    <lineage>
        <taxon>Bacteria</taxon>
        <taxon>Pseudomonadati</taxon>
        <taxon>Nitrospirota</taxon>
        <taxon>Nitrospiria</taxon>
        <taxon>Nitrospirales</taxon>
        <taxon>Nitrospiraceae</taxon>
        <taxon>Candidatus Magnetominusculus</taxon>
    </lineage>
</organism>
<accession>A0ABR5SJ29</accession>
<keyword evidence="3" id="KW-1185">Reference proteome</keyword>
<protein>
    <recommendedName>
        <fullName evidence="4">DUF948 domain-containing protein</fullName>
    </recommendedName>
</protein>
<feature type="transmembrane region" description="Helical" evidence="1">
    <location>
        <begin position="6"/>
        <end position="27"/>
    </location>
</feature>
<sequence length="132" mass="14214">MDIKLFALWAVVVLCSVPILIQIARMIGSIIDLIKTTSCSIRDFSGEVVQTVKIANSILSTVDDMVVGIKELISSLKELGTGAKKLGETLKESSHYVTKLLGQLSGLIAVIKSTIGIFIKGATKKGDHDERE</sequence>
<evidence type="ECO:0000256" key="1">
    <source>
        <dbReference type="SAM" id="Phobius"/>
    </source>
</evidence>
<reference evidence="2 3" key="1">
    <citation type="submission" date="2015-11" db="EMBL/GenBank/DDBJ databases">
        <authorList>
            <person name="Lin W."/>
        </authorList>
    </citation>
    <scope>NUCLEOTIDE SEQUENCE [LARGE SCALE GENOMIC DNA]</scope>
    <source>
        <strain evidence="2 3">HCH-1</strain>
    </source>
</reference>
<evidence type="ECO:0000313" key="2">
    <source>
        <dbReference type="EMBL" id="KWT93548.1"/>
    </source>
</evidence>
<comment type="caution">
    <text evidence="2">The sequence shown here is derived from an EMBL/GenBank/DDBJ whole genome shotgun (WGS) entry which is preliminary data.</text>
</comment>
<keyword evidence="1" id="KW-0812">Transmembrane</keyword>